<sequence>MFSGVGTPTLKWDGTCVMFDGAGLWARREVRPGKQAPAGFVALSTDEETGKTVGWEPMAQSGFARWHAEAEAAAHGPFEPGTYELLGPKVNGNPDAFPGRVLMRHAWAPDALDEDVKTALSDFDGLRDWLHARPYEGVVWHHPDGRMAKIKGRDFPRAQPGS</sequence>
<organism evidence="1 2">
    <name type="scientific">Planotetraspora thailandica</name>
    <dbReference type="NCBI Taxonomy" id="487172"/>
    <lineage>
        <taxon>Bacteria</taxon>
        <taxon>Bacillati</taxon>
        <taxon>Actinomycetota</taxon>
        <taxon>Actinomycetes</taxon>
        <taxon>Streptosporangiales</taxon>
        <taxon>Streptosporangiaceae</taxon>
        <taxon>Planotetraspora</taxon>
    </lineage>
</organism>
<dbReference type="EMBL" id="BOOR01000064">
    <property type="protein sequence ID" value="GII58434.1"/>
    <property type="molecule type" value="Genomic_DNA"/>
</dbReference>
<keyword evidence="2" id="KW-1185">Reference proteome</keyword>
<accession>A0A8J3Y090</accession>
<dbReference type="AlphaFoldDB" id="A0A8J3Y090"/>
<reference evidence="1" key="1">
    <citation type="submission" date="2021-01" db="EMBL/GenBank/DDBJ databases">
        <title>Whole genome shotgun sequence of Planotetraspora thailandica NBRC 104271.</title>
        <authorList>
            <person name="Komaki H."/>
            <person name="Tamura T."/>
        </authorList>
    </citation>
    <scope>NUCLEOTIDE SEQUENCE</scope>
    <source>
        <strain evidence="1">NBRC 104271</strain>
    </source>
</reference>
<dbReference type="Proteomes" id="UP000605992">
    <property type="component" value="Unassembled WGS sequence"/>
</dbReference>
<comment type="caution">
    <text evidence="1">The sequence shown here is derived from an EMBL/GenBank/DDBJ whole genome shotgun (WGS) entry which is preliminary data.</text>
</comment>
<proteinExistence type="predicted"/>
<gene>
    <name evidence="1" type="ORF">Pth03_68230</name>
</gene>
<evidence type="ECO:0000313" key="1">
    <source>
        <dbReference type="EMBL" id="GII58434.1"/>
    </source>
</evidence>
<name>A0A8J3Y090_9ACTN</name>
<evidence type="ECO:0000313" key="2">
    <source>
        <dbReference type="Proteomes" id="UP000605992"/>
    </source>
</evidence>
<protein>
    <submittedName>
        <fullName evidence="1">Uncharacterized protein</fullName>
    </submittedName>
</protein>